<name>A0A165LCC6_EXIGL</name>
<feature type="compositionally biased region" description="Pro residues" evidence="2">
    <location>
        <begin position="213"/>
        <end position="229"/>
    </location>
</feature>
<dbReference type="InterPro" id="IPR007855">
    <property type="entry name" value="RDRP"/>
</dbReference>
<dbReference type="EC" id="2.7.7.48" evidence="1"/>
<dbReference type="GO" id="GO:0030422">
    <property type="term" value="P:siRNA processing"/>
    <property type="evidence" value="ECO:0007669"/>
    <property type="project" value="TreeGrafter"/>
</dbReference>
<proteinExistence type="inferred from homology"/>
<dbReference type="PANTHER" id="PTHR23079:SF55">
    <property type="entry name" value="RNA-DIRECTED RNA POLYMERASE"/>
    <property type="match status" value="1"/>
</dbReference>
<feature type="domain" description="RDRP core" evidence="3">
    <location>
        <begin position="487"/>
        <end position="1127"/>
    </location>
</feature>
<feature type="region of interest" description="Disordered" evidence="2">
    <location>
        <begin position="186"/>
        <end position="280"/>
    </location>
</feature>
<dbReference type="InParanoid" id="A0A165LCC6"/>
<feature type="region of interest" description="Disordered" evidence="2">
    <location>
        <begin position="101"/>
        <end position="140"/>
    </location>
</feature>
<keyword evidence="1" id="KW-0548">Nucleotidyltransferase</keyword>
<keyword evidence="1" id="KW-0696">RNA-directed RNA polymerase</keyword>
<dbReference type="Proteomes" id="UP000077266">
    <property type="component" value="Unassembled WGS sequence"/>
</dbReference>
<feature type="compositionally biased region" description="Acidic residues" evidence="2">
    <location>
        <begin position="54"/>
        <end position="70"/>
    </location>
</feature>
<protein>
    <recommendedName>
        <fullName evidence="1">RNA-dependent RNA polymerase</fullName>
        <ecNumber evidence="1">2.7.7.48</ecNumber>
    </recommendedName>
</protein>
<dbReference type="GO" id="GO:0031380">
    <property type="term" value="C:nuclear RNA-directed RNA polymerase complex"/>
    <property type="evidence" value="ECO:0007669"/>
    <property type="project" value="TreeGrafter"/>
</dbReference>
<evidence type="ECO:0000313" key="4">
    <source>
        <dbReference type="EMBL" id="KZV97672.1"/>
    </source>
</evidence>
<dbReference type="STRING" id="1314781.A0A165LCC6"/>
<reference evidence="4 5" key="1">
    <citation type="journal article" date="2016" name="Mol. Biol. Evol.">
        <title>Comparative Genomics of Early-Diverging Mushroom-Forming Fungi Provides Insights into the Origins of Lignocellulose Decay Capabilities.</title>
        <authorList>
            <person name="Nagy L.G."/>
            <person name="Riley R."/>
            <person name="Tritt A."/>
            <person name="Adam C."/>
            <person name="Daum C."/>
            <person name="Floudas D."/>
            <person name="Sun H."/>
            <person name="Yadav J.S."/>
            <person name="Pangilinan J."/>
            <person name="Larsson K.H."/>
            <person name="Matsuura K."/>
            <person name="Barry K."/>
            <person name="Labutti K."/>
            <person name="Kuo R."/>
            <person name="Ohm R.A."/>
            <person name="Bhattacharya S.S."/>
            <person name="Shirouzu T."/>
            <person name="Yoshinaga Y."/>
            <person name="Martin F.M."/>
            <person name="Grigoriev I.V."/>
            <person name="Hibbett D.S."/>
        </authorList>
    </citation>
    <scope>NUCLEOTIDE SEQUENCE [LARGE SCALE GENOMIC DNA]</scope>
    <source>
        <strain evidence="4 5">HHB12029</strain>
    </source>
</reference>
<dbReference type="Pfam" id="PF05183">
    <property type="entry name" value="RdRP"/>
    <property type="match status" value="1"/>
</dbReference>
<dbReference type="InterPro" id="IPR057596">
    <property type="entry name" value="RDRP_core"/>
</dbReference>
<comment type="catalytic activity">
    <reaction evidence="1">
        <text>RNA(n) + a ribonucleoside 5'-triphosphate = RNA(n+1) + diphosphate</text>
        <dbReference type="Rhea" id="RHEA:21248"/>
        <dbReference type="Rhea" id="RHEA-COMP:14527"/>
        <dbReference type="Rhea" id="RHEA-COMP:17342"/>
        <dbReference type="ChEBI" id="CHEBI:33019"/>
        <dbReference type="ChEBI" id="CHEBI:61557"/>
        <dbReference type="ChEBI" id="CHEBI:140395"/>
        <dbReference type="EC" id="2.7.7.48"/>
    </reaction>
</comment>
<dbReference type="GO" id="GO:0003723">
    <property type="term" value="F:RNA binding"/>
    <property type="evidence" value="ECO:0007669"/>
    <property type="project" value="UniProtKB-KW"/>
</dbReference>
<comment type="similarity">
    <text evidence="1">Belongs to the RdRP family.</text>
</comment>
<keyword evidence="1" id="KW-0694">RNA-binding</keyword>
<accession>A0A165LCC6</accession>
<evidence type="ECO:0000313" key="5">
    <source>
        <dbReference type="Proteomes" id="UP000077266"/>
    </source>
</evidence>
<feature type="compositionally biased region" description="Acidic residues" evidence="2">
    <location>
        <begin position="186"/>
        <end position="195"/>
    </location>
</feature>
<feature type="compositionally biased region" description="Basic and acidic residues" evidence="2">
    <location>
        <begin position="14"/>
        <end position="53"/>
    </location>
</feature>
<gene>
    <name evidence="4" type="ORF">EXIGLDRAFT_746966</name>
</gene>
<feature type="region of interest" description="Disordered" evidence="2">
    <location>
        <begin position="1"/>
        <end position="84"/>
    </location>
</feature>
<evidence type="ECO:0000259" key="3">
    <source>
        <dbReference type="Pfam" id="PF05183"/>
    </source>
</evidence>
<dbReference type="PANTHER" id="PTHR23079">
    <property type="entry name" value="RNA-DEPENDENT RNA POLYMERASE"/>
    <property type="match status" value="1"/>
</dbReference>
<organism evidence="4 5">
    <name type="scientific">Exidia glandulosa HHB12029</name>
    <dbReference type="NCBI Taxonomy" id="1314781"/>
    <lineage>
        <taxon>Eukaryota</taxon>
        <taxon>Fungi</taxon>
        <taxon>Dikarya</taxon>
        <taxon>Basidiomycota</taxon>
        <taxon>Agaricomycotina</taxon>
        <taxon>Agaricomycetes</taxon>
        <taxon>Auriculariales</taxon>
        <taxon>Exidiaceae</taxon>
        <taxon>Exidia</taxon>
    </lineage>
</organism>
<feature type="compositionally biased region" description="Polar residues" evidence="2">
    <location>
        <begin position="231"/>
        <end position="247"/>
    </location>
</feature>
<evidence type="ECO:0000256" key="2">
    <source>
        <dbReference type="SAM" id="MobiDB-lite"/>
    </source>
</evidence>
<keyword evidence="5" id="KW-1185">Reference proteome</keyword>
<evidence type="ECO:0000256" key="1">
    <source>
        <dbReference type="RuleBase" id="RU363098"/>
    </source>
</evidence>
<dbReference type="GO" id="GO:0003968">
    <property type="term" value="F:RNA-directed RNA polymerase activity"/>
    <property type="evidence" value="ECO:0007669"/>
    <property type="project" value="UniProtKB-KW"/>
</dbReference>
<sequence length="1366" mass="152549">MDASLVMTPRARRIQRDIDNAFKEEADAEDHTEPAKRPKKSKLQDEVLPRVEEEAPDSPVDVDVDDDDDAWSFPESFIDAADPPVSQQLAAAVSPLFPVNAQDEEALTNSEQRSSRLDGRQSPSNPLHEPSSLEKLRRAQALLSRDSVATQDYAMEEDANNVSDEFIAELPSQAFTLRSAVADVEVDDEDDDAMLQEEARDVPVKRRTLGTMGPPPPIGDTAPRPPPVPLSRQTTSSTVDSQESDIFSPTRKHGKRRFSDADTDASSVADDGSDQDSPRKRRVTLVNSLAPDVHPAPHITRRDTSEIGLCHIPSKADLLRTPETSRIREPVPTKGNSEPVFLSYNQELLPLLSRLSLVVSWEATFLLEECGIEWTALAGIFRDLLKKEDLAKSDEKAVEYLYDRCISSAAEDVAALMLSRLERLRGRHVLDELDRENAALSEDPYAGLGSNNKDGVRQHGGCVEFSGRIVFNKAGTAGGPDMFAVPLNEPMPGPSTRFNRRFGSDCLLRLSVPRFKCKWEDILDYFDRPFIHQVHVFRVICAKDGTVLLGRTDESLREIGVIAYDLPPPLRPRPRTFKFTVDAFFKWFNDPEWNKKQVMGKWAARTALLFSDSIPGPRLDIKNVNFIRDEVAEGWPSTEKAPAEKTMTDGCGFANHAVFEFVRTICCLPDLPGAVQFRLAGAKGLLIPHPTLFEASTEPVVWIRDSMNKVKYAAFETAGLELDPAMLTLDIVRTAHVTPAKSSAETLVNMGCNGVPSAVFVTLMKTALDELVRSLTTWDTERDLVNLCATLERLSGRIARIKARLIGGDARARAVGQADFGERDVDDAVPDDEDASEVDPGGAPLAWEQEIIEMLQATFRPHECKHLAKLLTRLVHQEVNHSIKKYRFEFPLSATAFIAPDPEGVLEEGQVFFRPHHNSLQLKDHTGRSFKDNILRGKILVTRHPCKLPTDVQKVTAVDHPKLREYRDVMFFSVKGSRSLASLLGGGDYDGDTVNTLWHPDIVTPFQPAPLVHAEVPENFGQWFEKKAKTVEEALTAGEFETSRLQFLLAPLDNTSPPGKFSKLHDIAVYEKGYTHEHTILFAFMFCALLDSAKSGARLLPSSLNTLRRLVTTRRAPAWKETEEERRLAQHEDRPLPKCNGLFIMDEIADTCRKAAQAHLKAFESRVEDVNQFPLTRDIALVAPWEQARQFAAQAAGFGWDTPKKQLDAIEEHIRVVHREWRAGHATYLIAQQRARRDHVKRAASVTTPMRSPTKKREVLNLDAELPTWSARHQRACYHFACKPAGLGDESFFWGDHALARLKAACAYKLTYDGPDPHKNTDADRTAKFAFQVALRELAALKVESRGGDWKVMGPAFYAQTKTVSM</sequence>
<keyword evidence="1" id="KW-0808">Transferase</keyword>
<dbReference type="EMBL" id="KV425927">
    <property type="protein sequence ID" value="KZV97672.1"/>
    <property type="molecule type" value="Genomic_DNA"/>
</dbReference>
<dbReference type="OrthoDB" id="10055769at2759"/>